<reference evidence="2" key="1">
    <citation type="journal article" date="2019" name="Int. J. Syst. Evol. Microbiol.">
        <title>The Global Catalogue of Microorganisms (GCM) 10K type strain sequencing project: providing services to taxonomists for standard genome sequencing and annotation.</title>
        <authorList>
            <consortium name="The Broad Institute Genomics Platform"/>
            <consortium name="The Broad Institute Genome Sequencing Center for Infectious Disease"/>
            <person name="Wu L."/>
            <person name="Ma J."/>
        </authorList>
    </citation>
    <scope>NUCLEOTIDE SEQUENCE [LARGE SCALE GENOMIC DNA]</scope>
    <source>
        <strain evidence="2">CCUG 53915</strain>
    </source>
</reference>
<sequence>MKIRGILLIALLIGGAYAMIQSINDYNEKKFAELLQSADTNFQSLVFSKPQLSDSPSKTWIVDDPEQVDELLNFLQHYDVKKLKPEEIDIEDDIDQFSISLTDNNGNSMTVIITENLIIQNSMLYYKIVNDDLDMEWIARFFAENQL</sequence>
<protein>
    <submittedName>
        <fullName evidence="1">Uncharacterized protein</fullName>
    </submittedName>
</protein>
<organism evidence="1 2">
    <name type="scientific">Sporosarcina contaminans</name>
    <dbReference type="NCBI Taxonomy" id="633403"/>
    <lineage>
        <taxon>Bacteria</taxon>
        <taxon>Bacillati</taxon>
        <taxon>Bacillota</taxon>
        <taxon>Bacilli</taxon>
        <taxon>Bacillales</taxon>
        <taxon>Caryophanaceae</taxon>
        <taxon>Sporosarcina</taxon>
    </lineage>
</organism>
<evidence type="ECO:0000313" key="2">
    <source>
        <dbReference type="Proteomes" id="UP001597231"/>
    </source>
</evidence>
<gene>
    <name evidence="1" type="ORF">ACFQ38_11500</name>
</gene>
<accession>A0ABW3TYE0</accession>
<evidence type="ECO:0000313" key="1">
    <source>
        <dbReference type="EMBL" id="MFD1205725.1"/>
    </source>
</evidence>
<keyword evidence="2" id="KW-1185">Reference proteome</keyword>
<comment type="caution">
    <text evidence="1">The sequence shown here is derived from an EMBL/GenBank/DDBJ whole genome shotgun (WGS) entry which is preliminary data.</text>
</comment>
<proteinExistence type="predicted"/>
<name>A0ABW3TYE0_9BACL</name>
<dbReference type="RefSeq" id="WP_336825599.1">
    <property type="nucleotide sequence ID" value="NZ_JBHTLT010000076.1"/>
</dbReference>
<dbReference type="Proteomes" id="UP001597231">
    <property type="component" value="Unassembled WGS sequence"/>
</dbReference>
<dbReference type="EMBL" id="JBHTLT010000076">
    <property type="protein sequence ID" value="MFD1205725.1"/>
    <property type="molecule type" value="Genomic_DNA"/>
</dbReference>